<dbReference type="InterPro" id="IPR020846">
    <property type="entry name" value="MFS_dom"/>
</dbReference>
<evidence type="ECO:0000256" key="2">
    <source>
        <dbReference type="ARBA" id="ARBA00022692"/>
    </source>
</evidence>
<dbReference type="SUPFAM" id="SSF103473">
    <property type="entry name" value="MFS general substrate transporter"/>
    <property type="match status" value="1"/>
</dbReference>
<comment type="caution">
    <text evidence="6">The sequence shown here is derived from an EMBL/GenBank/DDBJ whole genome shotgun (WGS) entry which is preliminary data.</text>
</comment>
<reference evidence="6" key="1">
    <citation type="journal article" date="2023" name="IScience">
        <title>Live-bearing cockroach genome reveals convergent evolutionary mechanisms linked to viviparity in insects and beyond.</title>
        <authorList>
            <person name="Fouks B."/>
            <person name="Harrison M.C."/>
            <person name="Mikhailova A.A."/>
            <person name="Marchal E."/>
            <person name="English S."/>
            <person name="Carruthers M."/>
            <person name="Jennings E.C."/>
            <person name="Chiamaka E.L."/>
            <person name="Frigard R.A."/>
            <person name="Pippel M."/>
            <person name="Attardo G.M."/>
            <person name="Benoit J.B."/>
            <person name="Bornberg-Bauer E."/>
            <person name="Tobe S.S."/>
        </authorList>
    </citation>
    <scope>NUCLEOTIDE SEQUENCE</scope>
    <source>
        <strain evidence="6">Stay&amp;Tobe</strain>
    </source>
</reference>
<dbReference type="EMBL" id="JASPKZ010008364">
    <property type="protein sequence ID" value="KAJ9580031.1"/>
    <property type="molecule type" value="Genomic_DNA"/>
</dbReference>
<dbReference type="Gene3D" id="1.20.1250.20">
    <property type="entry name" value="MFS general substrate transporter like domains"/>
    <property type="match status" value="1"/>
</dbReference>
<dbReference type="InterPro" id="IPR005829">
    <property type="entry name" value="Sugar_transporter_CS"/>
</dbReference>
<protein>
    <recommendedName>
        <fullName evidence="5">Major facilitator superfamily (MFS) profile domain-containing protein</fullName>
    </recommendedName>
</protein>
<feature type="domain" description="Major facilitator superfamily (MFS) profile" evidence="5">
    <location>
        <begin position="1"/>
        <end position="69"/>
    </location>
</feature>
<evidence type="ECO:0000256" key="4">
    <source>
        <dbReference type="ARBA" id="ARBA00023136"/>
    </source>
</evidence>
<sequence length="69" mass="7172">SMFSIAGPIGAVLGGLAVDIMGRKRIIIASHCCMFFGWLIITSAQNGDMIVIGRIMEGIARCVGATAST</sequence>
<dbReference type="GO" id="GO:0016020">
    <property type="term" value="C:membrane"/>
    <property type="evidence" value="ECO:0007669"/>
    <property type="project" value="UniProtKB-SubCell"/>
</dbReference>
<dbReference type="Proteomes" id="UP001233999">
    <property type="component" value="Unassembled WGS sequence"/>
</dbReference>
<keyword evidence="3" id="KW-1133">Transmembrane helix</keyword>
<dbReference type="PROSITE" id="PS50850">
    <property type="entry name" value="MFS"/>
    <property type="match status" value="1"/>
</dbReference>
<evidence type="ECO:0000256" key="3">
    <source>
        <dbReference type="ARBA" id="ARBA00022989"/>
    </source>
</evidence>
<comment type="subcellular location">
    <subcellularLocation>
        <location evidence="1">Membrane</location>
        <topology evidence="1">Multi-pass membrane protein</topology>
    </subcellularLocation>
</comment>
<dbReference type="InterPro" id="IPR005828">
    <property type="entry name" value="MFS_sugar_transport-like"/>
</dbReference>
<feature type="non-terminal residue" evidence="6">
    <location>
        <position position="69"/>
    </location>
</feature>
<gene>
    <name evidence="6" type="ORF">L9F63_004324</name>
</gene>
<dbReference type="Pfam" id="PF00083">
    <property type="entry name" value="Sugar_tr"/>
    <property type="match status" value="1"/>
</dbReference>
<evidence type="ECO:0000313" key="7">
    <source>
        <dbReference type="Proteomes" id="UP001233999"/>
    </source>
</evidence>
<dbReference type="PROSITE" id="PS00216">
    <property type="entry name" value="SUGAR_TRANSPORT_1"/>
    <property type="match status" value="1"/>
</dbReference>
<dbReference type="AlphaFoldDB" id="A0AAD8E7T0"/>
<reference evidence="6" key="2">
    <citation type="submission" date="2023-05" db="EMBL/GenBank/DDBJ databases">
        <authorList>
            <person name="Fouks B."/>
        </authorList>
    </citation>
    <scope>NUCLEOTIDE SEQUENCE</scope>
    <source>
        <strain evidence="6">Stay&amp;Tobe</strain>
        <tissue evidence="6">Testes</tissue>
    </source>
</reference>
<proteinExistence type="predicted"/>
<keyword evidence="4" id="KW-0472">Membrane</keyword>
<name>A0AAD8E7T0_DIPPU</name>
<evidence type="ECO:0000256" key="1">
    <source>
        <dbReference type="ARBA" id="ARBA00004141"/>
    </source>
</evidence>
<dbReference type="GO" id="GO:0022857">
    <property type="term" value="F:transmembrane transporter activity"/>
    <property type="evidence" value="ECO:0007669"/>
    <property type="project" value="InterPro"/>
</dbReference>
<keyword evidence="7" id="KW-1185">Reference proteome</keyword>
<dbReference type="InterPro" id="IPR036259">
    <property type="entry name" value="MFS_trans_sf"/>
</dbReference>
<feature type="non-terminal residue" evidence="6">
    <location>
        <position position="1"/>
    </location>
</feature>
<accession>A0AAD8E7T0</accession>
<organism evidence="6 7">
    <name type="scientific">Diploptera punctata</name>
    <name type="common">Pacific beetle cockroach</name>
    <dbReference type="NCBI Taxonomy" id="6984"/>
    <lineage>
        <taxon>Eukaryota</taxon>
        <taxon>Metazoa</taxon>
        <taxon>Ecdysozoa</taxon>
        <taxon>Arthropoda</taxon>
        <taxon>Hexapoda</taxon>
        <taxon>Insecta</taxon>
        <taxon>Pterygota</taxon>
        <taxon>Neoptera</taxon>
        <taxon>Polyneoptera</taxon>
        <taxon>Dictyoptera</taxon>
        <taxon>Blattodea</taxon>
        <taxon>Blaberoidea</taxon>
        <taxon>Blaberidae</taxon>
        <taxon>Diplopterinae</taxon>
        <taxon>Diploptera</taxon>
    </lineage>
</organism>
<evidence type="ECO:0000313" key="6">
    <source>
        <dbReference type="EMBL" id="KAJ9580031.1"/>
    </source>
</evidence>
<evidence type="ECO:0000259" key="5">
    <source>
        <dbReference type="PROSITE" id="PS50850"/>
    </source>
</evidence>
<keyword evidence="2" id="KW-0812">Transmembrane</keyword>